<dbReference type="Gene3D" id="2.40.160.50">
    <property type="entry name" value="membrane protein fhac: a member of the omp85/tpsb transporter family"/>
    <property type="match status" value="1"/>
</dbReference>
<accession>A0A7G5IJ02</accession>
<dbReference type="EMBL" id="CP059851">
    <property type="protein sequence ID" value="QMW23344.1"/>
    <property type="molecule type" value="Genomic_DNA"/>
</dbReference>
<dbReference type="PANTHER" id="PTHR34597">
    <property type="entry name" value="SLR1661 PROTEIN"/>
    <property type="match status" value="1"/>
</dbReference>
<sequence>MRAGLTLGLLCSAGGLGAQAVPPVGQVPNVSPPTAGEILRTPPAPPTAPTVSVRSRGAMVAGPCPEGIANSPLRMALKGVDFTAPGGAPLPPQIAALLAGVGAGLDGSERPLADVCTLRDAATAALARGRYVAVVQVPEQTLGDGRLKLTVVTARIAELRVRGDPGRSQGRLEALLGRLKALDPLNEADAERVLLLASDIPGISVNLELRPSPTGRPGEVIGEVAIERTAGSLLFNAVNTGSQQIGRWSGLVRGELFGLTGMADRSFVALFSTADFKEQQVVQGGHEFGIGSKGFRVGATATYAWTSPSIDNAGAGFDLASRSLLMQFQASYPVLRSTNRNIRMAAGLDYTDQRVRAGILPINLDKLRTLFLRADGEFQERPVLGLAPAWRVGGTLELRKGIAALGATRPGQISGTAVPTRFEGDGQAFVVRGGVNGEARLRFGPASPYAVTFAGDVRGQWTNKPLLAFDEFAVGNLTMGRGYDPGATSGDRAIGASGELRVGKPQPQGRNDLALEALGFFDWVKIRNLDSTNFERDRTLKSVGGGVRATWGARTRLDVTYARPLDKALEIDNDRAPARVLVSLTVRALPWR</sequence>
<protein>
    <submittedName>
        <fullName evidence="3">ShlB/FhaC/HecB family hemolysin secretion/activation protein</fullName>
    </submittedName>
</protein>
<dbReference type="PANTHER" id="PTHR34597:SF6">
    <property type="entry name" value="BLR6126 PROTEIN"/>
    <property type="match status" value="1"/>
</dbReference>
<organism evidence="3 4">
    <name type="scientific">Sandaracinobacteroides saxicola</name>
    <dbReference type="NCBI Taxonomy" id="2759707"/>
    <lineage>
        <taxon>Bacteria</taxon>
        <taxon>Pseudomonadati</taxon>
        <taxon>Pseudomonadota</taxon>
        <taxon>Alphaproteobacteria</taxon>
        <taxon>Sphingomonadales</taxon>
        <taxon>Sphingosinicellaceae</taxon>
        <taxon>Sandaracinobacteroides</taxon>
    </lineage>
</organism>
<dbReference type="AlphaFoldDB" id="A0A7G5IJ02"/>
<dbReference type="GO" id="GO:0046819">
    <property type="term" value="P:protein secretion by the type V secretion system"/>
    <property type="evidence" value="ECO:0007669"/>
    <property type="project" value="TreeGrafter"/>
</dbReference>
<feature type="domain" description="Haemolysin activator HlyB C-terminal" evidence="2">
    <location>
        <begin position="238"/>
        <end position="548"/>
    </location>
</feature>
<dbReference type="Proteomes" id="UP000515292">
    <property type="component" value="Chromosome"/>
</dbReference>
<dbReference type="GO" id="GO:0098046">
    <property type="term" value="C:type V protein secretion system complex"/>
    <property type="evidence" value="ECO:0007669"/>
    <property type="project" value="TreeGrafter"/>
</dbReference>
<evidence type="ECO:0000313" key="3">
    <source>
        <dbReference type="EMBL" id="QMW23344.1"/>
    </source>
</evidence>
<dbReference type="RefSeq" id="WP_182297110.1">
    <property type="nucleotide sequence ID" value="NZ_CP059851.1"/>
</dbReference>
<reference evidence="3 4" key="1">
    <citation type="submission" date="2020-07" db="EMBL/GenBank/DDBJ databases">
        <title>Complete genome sequence for Sandaracinobacter sp. M6.</title>
        <authorList>
            <person name="Tang Y."/>
            <person name="Liu Q."/>
            <person name="Guo Z."/>
            <person name="Lei P."/>
            <person name="Huang B."/>
        </authorList>
    </citation>
    <scope>NUCLEOTIDE SEQUENCE [LARGE SCALE GENOMIC DNA]</scope>
    <source>
        <strain evidence="3 4">M6</strain>
    </source>
</reference>
<name>A0A7G5IJ02_9SPHN</name>
<evidence type="ECO:0000259" key="2">
    <source>
        <dbReference type="Pfam" id="PF03865"/>
    </source>
</evidence>
<proteinExistence type="predicted"/>
<dbReference type="GO" id="GO:0008320">
    <property type="term" value="F:protein transmembrane transporter activity"/>
    <property type="evidence" value="ECO:0007669"/>
    <property type="project" value="TreeGrafter"/>
</dbReference>
<dbReference type="InterPro" id="IPR005565">
    <property type="entry name" value="Hemolysn_activator_HlyB_C"/>
</dbReference>
<keyword evidence="4" id="KW-1185">Reference proteome</keyword>
<evidence type="ECO:0000313" key="4">
    <source>
        <dbReference type="Proteomes" id="UP000515292"/>
    </source>
</evidence>
<dbReference type="KEGG" id="sand:H3309_02235"/>
<feature type="chain" id="PRO_5029009195" evidence="1">
    <location>
        <begin position="21"/>
        <end position="592"/>
    </location>
</feature>
<dbReference type="InterPro" id="IPR051544">
    <property type="entry name" value="TPS_OM_transporter"/>
</dbReference>
<feature type="signal peptide" evidence="1">
    <location>
        <begin position="1"/>
        <end position="20"/>
    </location>
</feature>
<evidence type="ECO:0000256" key="1">
    <source>
        <dbReference type="SAM" id="SignalP"/>
    </source>
</evidence>
<dbReference type="Pfam" id="PF03865">
    <property type="entry name" value="ShlB"/>
    <property type="match status" value="1"/>
</dbReference>
<keyword evidence="1" id="KW-0732">Signal</keyword>
<gene>
    <name evidence="3" type="ORF">H3309_02235</name>
</gene>